<dbReference type="AlphaFoldDB" id="A0A383EUB8"/>
<dbReference type="InterPro" id="IPR009080">
    <property type="entry name" value="tRNAsynth_Ia_anticodon-bd"/>
</dbReference>
<dbReference type="GO" id="GO:0005737">
    <property type="term" value="C:cytoplasm"/>
    <property type="evidence" value="ECO:0007669"/>
    <property type="project" value="InterPro"/>
</dbReference>
<dbReference type="EMBL" id="UINC01228924">
    <property type="protein sequence ID" value="SVE60447.1"/>
    <property type="molecule type" value="Genomic_DNA"/>
</dbReference>
<accession>A0A383EUB8</accession>
<dbReference type="Gene3D" id="1.20.120.1910">
    <property type="entry name" value="Cysteine-tRNA ligase, C-terminal anti-codon recognition domain"/>
    <property type="match status" value="1"/>
</dbReference>
<protein>
    <recommendedName>
        <fullName evidence="1">Cysteinyl-tRNA synthetase class Ia DALR domain-containing protein</fullName>
    </recommendedName>
</protein>
<dbReference type="GO" id="GO:0005524">
    <property type="term" value="F:ATP binding"/>
    <property type="evidence" value="ECO:0007669"/>
    <property type="project" value="InterPro"/>
</dbReference>
<name>A0A383EUB8_9ZZZZ</name>
<dbReference type="Pfam" id="PF09190">
    <property type="entry name" value="DALR_2"/>
    <property type="match status" value="1"/>
</dbReference>
<proteinExistence type="predicted"/>
<organism evidence="2">
    <name type="scientific">marine metagenome</name>
    <dbReference type="NCBI Taxonomy" id="408172"/>
    <lineage>
        <taxon>unclassified sequences</taxon>
        <taxon>metagenomes</taxon>
        <taxon>ecological metagenomes</taxon>
    </lineage>
</organism>
<dbReference type="SMART" id="SM00840">
    <property type="entry name" value="DALR_2"/>
    <property type="match status" value="1"/>
</dbReference>
<dbReference type="SUPFAM" id="SSF47323">
    <property type="entry name" value="Anticodon-binding domain of a subclass of class I aminoacyl-tRNA synthetases"/>
    <property type="match status" value="1"/>
</dbReference>
<dbReference type="InterPro" id="IPR015273">
    <property type="entry name" value="Cys-tRNA-synt_Ia_DALR"/>
</dbReference>
<evidence type="ECO:0000313" key="2">
    <source>
        <dbReference type="EMBL" id="SVE60447.1"/>
    </source>
</evidence>
<dbReference type="GO" id="GO:0004817">
    <property type="term" value="F:cysteine-tRNA ligase activity"/>
    <property type="evidence" value="ECO:0007669"/>
    <property type="project" value="InterPro"/>
</dbReference>
<feature type="domain" description="Cysteinyl-tRNA synthetase class Ia DALR" evidence="1">
    <location>
        <begin position="31"/>
        <end position="94"/>
    </location>
</feature>
<dbReference type="Pfam" id="PF23493">
    <property type="entry name" value="CysS_C"/>
    <property type="match status" value="1"/>
</dbReference>
<gene>
    <name evidence="2" type="ORF">METZ01_LOCUS513301</name>
</gene>
<sequence>KLKELKRRLEKVEDDGSEILHNVEIENMLKRFSEKLNDDLNISGALGELFILVNSLFGNLDSKILGYCSARKALKALEIVDTVLGVMDDTEGDVDENIQQLIDARTRARSNKDWKKADVVRDQLDKLGIILDDTPDGTVWKKK</sequence>
<reference evidence="2" key="1">
    <citation type="submission" date="2018-05" db="EMBL/GenBank/DDBJ databases">
        <authorList>
            <person name="Lanie J.A."/>
            <person name="Ng W.-L."/>
            <person name="Kazmierczak K.M."/>
            <person name="Andrzejewski T.M."/>
            <person name="Davidsen T.M."/>
            <person name="Wayne K.J."/>
            <person name="Tettelin H."/>
            <person name="Glass J.I."/>
            <person name="Rusch D."/>
            <person name="Podicherti R."/>
            <person name="Tsui H.-C.T."/>
            <person name="Winkler M.E."/>
        </authorList>
    </citation>
    <scope>NUCLEOTIDE SEQUENCE</scope>
</reference>
<feature type="non-terminal residue" evidence="2">
    <location>
        <position position="1"/>
    </location>
</feature>
<evidence type="ECO:0000259" key="1">
    <source>
        <dbReference type="SMART" id="SM00840"/>
    </source>
</evidence>
<dbReference type="GO" id="GO:0006423">
    <property type="term" value="P:cysteinyl-tRNA aminoacylation"/>
    <property type="evidence" value="ECO:0007669"/>
    <property type="project" value="InterPro"/>
</dbReference>
<dbReference type="InterPro" id="IPR056411">
    <property type="entry name" value="CysS_C"/>
</dbReference>